<accession>A0ABR5AGF5</accession>
<evidence type="ECO:0000313" key="3">
    <source>
        <dbReference type="Proteomes" id="UP000031967"/>
    </source>
</evidence>
<evidence type="ECO:0000256" key="1">
    <source>
        <dbReference type="SAM" id="MobiDB-lite"/>
    </source>
</evidence>
<gene>
    <name evidence="2" type="ORF">SD70_18065</name>
</gene>
<comment type="caution">
    <text evidence="2">The sequence shown here is derived from an EMBL/GenBank/DDBJ whole genome shotgun (WGS) entry which is preliminary data.</text>
</comment>
<proteinExistence type="predicted"/>
<protein>
    <submittedName>
        <fullName evidence="2">Uncharacterized protein</fullName>
    </submittedName>
</protein>
<keyword evidence="3" id="KW-1185">Reference proteome</keyword>
<evidence type="ECO:0000313" key="2">
    <source>
        <dbReference type="EMBL" id="KIL39798.1"/>
    </source>
</evidence>
<sequence length="70" mass="7421">MAGSKGGHKPKKKKEGASGRAQYTMRIVDSATCAVCKTPCARGLDYLARMSQPGAVGRGVPCILTRKRVN</sequence>
<dbReference type="RefSeq" id="WP_041048923.1">
    <property type="nucleotide sequence ID" value="NZ_JXAK01000031.1"/>
</dbReference>
<name>A0ABR5AGF5_9BACL</name>
<feature type="compositionally biased region" description="Basic residues" evidence="1">
    <location>
        <begin position="1"/>
        <end position="14"/>
    </location>
</feature>
<dbReference type="EMBL" id="JXAK01000031">
    <property type="protein sequence ID" value="KIL39798.1"/>
    <property type="molecule type" value="Genomic_DNA"/>
</dbReference>
<reference evidence="2 3" key="1">
    <citation type="submission" date="2014-12" db="EMBL/GenBank/DDBJ databases">
        <title>Draft genome sequence of Paenibacillus kamchatkensis strain B-2647.</title>
        <authorList>
            <person name="Karlyshev A.V."/>
            <person name="Kudryashova E.B."/>
        </authorList>
    </citation>
    <scope>NUCLEOTIDE SEQUENCE [LARGE SCALE GENOMIC DNA]</scope>
    <source>
        <strain evidence="2 3">VKM B-2647</strain>
    </source>
</reference>
<organism evidence="2 3">
    <name type="scientific">Gordoniibacillus kamchatkensis</name>
    <dbReference type="NCBI Taxonomy" id="1590651"/>
    <lineage>
        <taxon>Bacteria</taxon>
        <taxon>Bacillati</taxon>
        <taxon>Bacillota</taxon>
        <taxon>Bacilli</taxon>
        <taxon>Bacillales</taxon>
        <taxon>Paenibacillaceae</taxon>
        <taxon>Gordoniibacillus</taxon>
    </lineage>
</organism>
<feature type="region of interest" description="Disordered" evidence="1">
    <location>
        <begin position="1"/>
        <end position="21"/>
    </location>
</feature>
<dbReference type="Proteomes" id="UP000031967">
    <property type="component" value="Unassembled WGS sequence"/>
</dbReference>